<dbReference type="RefSeq" id="WP_147138503.1">
    <property type="nucleotide sequence ID" value="NZ_BAABIJ010000002.1"/>
</dbReference>
<evidence type="ECO:0000256" key="8">
    <source>
        <dbReference type="ARBA" id="ARBA00023012"/>
    </source>
</evidence>
<evidence type="ECO:0000256" key="7">
    <source>
        <dbReference type="ARBA" id="ARBA00022840"/>
    </source>
</evidence>
<dbReference type="OrthoDB" id="227596at2"/>
<accession>A0A562V1Z2</accession>
<keyword evidence="4" id="KW-0808">Transferase</keyword>
<evidence type="ECO:0000256" key="2">
    <source>
        <dbReference type="ARBA" id="ARBA00012438"/>
    </source>
</evidence>
<keyword evidence="8" id="KW-0902">Two-component regulatory system</keyword>
<dbReference type="Gene3D" id="1.20.5.1930">
    <property type="match status" value="1"/>
</dbReference>
<dbReference type="Gene3D" id="3.30.565.10">
    <property type="entry name" value="Histidine kinase-like ATPase, C-terminal domain"/>
    <property type="match status" value="1"/>
</dbReference>
<gene>
    <name evidence="11" type="ORF">LX16_2590</name>
</gene>
<keyword evidence="9" id="KW-0472">Membrane</keyword>
<dbReference type="InterPro" id="IPR036890">
    <property type="entry name" value="HATPase_C_sf"/>
</dbReference>
<keyword evidence="5" id="KW-0547">Nucleotide-binding</keyword>
<organism evidence="11 12">
    <name type="scientific">Stackebrandtia albiflava</name>
    <dbReference type="NCBI Taxonomy" id="406432"/>
    <lineage>
        <taxon>Bacteria</taxon>
        <taxon>Bacillati</taxon>
        <taxon>Actinomycetota</taxon>
        <taxon>Actinomycetes</taxon>
        <taxon>Glycomycetales</taxon>
        <taxon>Glycomycetaceae</taxon>
        <taxon>Stackebrandtia</taxon>
    </lineage>
</organism>
<keyword evidence="3" id="KW-0597">Phosphoprotein</keyword>
<dbReference type="PANTHER" id="PTHR24421:SF10">
    <property type="entry name" value="NITRATE_NITRITE SENSOR PROTEIN NARQ"/>
    <property type="match status" value="1"/>
</dbReference>
<dbReference type="Pfam" id="PF07730">
    <property type="entry name" value="HisKA_3"/>
    <property type="match status" value="1"/>
</dbReference>
<proteinExistence type="predicted"/>
<dbReference type="InterPro" id="IPR011712">
    <property type="entry name" value="Sig_transdc_His_kin_sub3_dim/P"/>
</dbReference>
<feature type="transmembrane region" description="Helical" evidence="9">
    <location>
        <begin position="123"/>
        <end position="142"/>
    </location>
</feature>
<dbReference type="GO" id="GO:0016020">
    <property type="term" value="C:membrane"/>
    <property type="evidence" value="ECO:0007669"/>
    <property type="project" value="InterPro"/>
</dbReference>
<evidence type="ECO:0000256" key="5">
    <source>
        <dbReference type="ARBA" id="ARBA00022741"/>
    </source>
</evidence>
<evidence type="ECO:0000256" key="9">
    <source>
        <dbReference type="SAM" id="Phobius"/>
    </source>
</evidence>
<dbReference type="EMBL" id="VLLL01000006">
    <property type="protein sequence ID" value="TWJ11853.1"/>
    <property type="molecule type" value="Genomic_DNA"/>
</dbReference>
<reference evidence="11 12" key="1">
    <citation type="journal article" date="2013" name="Stand. Genomic Sci.">
        <title>Genomic Encyclopedia of Type Strains, Phase I: The one thousand microbial genomes (KMG-I) project.</title>
        <authorList>
            <person name="Kyrpides N.C."/>
            <person name="Woyke T."/>
            <person name="Eisen J.A."/>
            <person name="Garrity G."/>
            <person name="Lilburn T.G."/>
            <person name="Beck B.J."/>
            <person name="Whitman W.B."/>
            <person name="Hugenholtz P."/>
            <person name="Klenk H.P."/>
        </authorList>
    </citation>
    <scope>NUCLEOTIDE SEQUENCE [LARGE SCALE GENOMIC DNA]</scope>
    <source>
        <strain evidence="11 12">DSM 45044</strain>
    </source>
</reference>
<evidence type="ECO:0000256" key="3">
    <source>
        <dbReference type="ARBA" id="ARBA00022553"/>
    </source>
</evidence>
<feature type="domain" description="Signal transduction histidine kinase subgroup 3 dimerisation and phosphoacceptor" evidence="10">
    <location>
        <begin position="204"/>
        <end position="279"/>
    </location>
</feature>
<comment type="catalytic activity">
    <reaction evidence="1">
        <text>ATP + protein L-histidine = ADP + protein N-phospho-L-histidine.</text>
        <dbReference type="EC" id="2.7.13.3"/>
    </reaction>
</comment>
<keyword evidence="12" id="KW-1185">Reference proteome</keyword>
<evidence type="ECO:0000313" key="11">
    <source>
        <dbReference type="EMBL" id="TWJ11853.1"/>
    </source>
</evidence>
<comment type="caution">
    <text evidence="11">The sequence shown here is derived from an EMBL/GenBank/DDBJ whole genome shotgun (WGS) entry which is preliminary data.</text>
</comment>
<evidence type="ECO:0000256" key="6">
    <source>
        <dbReference type="ARBA" id="ARBA00022777"/>
    </source>
</evidence>
<feature type="transmembrane region" description="Helical" evidence="9">
    <location>
        <begin position="154"/>
        <end position="174"/>
    </location>
</feature>
<dbReference type="GO" id="GO:0000155">
    <property type="term" value="F:phosphorelay sensor kinase activity"/>
    <property type="evidence" value="ECO:0007669"/>
    <property type="project" value="InterPro"/>
</dbReference>
<dbReference type="AlphaFoldDB" id="A0A562V1Z2"/>
<dbReference type="PANTHER" id="PTHR24421">
    <property type="entry name" value="NITRATE/NITRITE SENSOR PROTEIN NARX-RELATED"/>
    <property type="match status" value="1"/>
</dbReference>
<keyword evidence="9" id="KW-0812">Transmembrane</keyword>
<dbReference type="CDD" id="cd16917">
    <property type="entry name" value="HATPase_UhpB-NarQ-NarX-like"/>
    <property type="match status" value="1"/>
</dbReference>
<evidence type="ECO:0000256" key="4">
    <source>
        <dbReference type="ARBA" id="ARBA00022679"/>
    </source>
</evidence>
<evidence type="ECO:0000259" key="10">
    <source>
        <dbReference type="Pfam" id="PF07730"/>
    </source>
</evidence>
<keyword evidence="7" id="KW-0067">ATP-binding</keyword>
<evidence type="ECO:0000313" key="12">
    <source>
        <dbReference type="Proteomes" id="UP000321617"/>
    </source>
</evidence>
<protein>
    <recommendedName>
        <fullName evidence="2">histidine kinase</fullName>
        <ecNumber evidence="2">2.7.13.3</ecNumber>
    </recommendedName>
</protein>
<keyword evidence="9" id="KW-1133">Transmembrane helix</keyword>
<evidence type="ECO:0000256" key="1">
    <source>
        <dbReference type="ARBA" id="ARBA00000085"/>
    </source>
</evidence>
<dbReference type="Proteomes" id="UP000321617">
    <property type="component" value="Unassembled WGS sequence"/>
</dbReference>
<feature type="transmembrane region" description="Helical" evidence="9">
    <location>
        <begin position="90"/>
        <end position="116"/>
    </location>
</feature>
<dbReference type="InterPro" id="IPR050482">
    <property type="entry name" value="Sensor_HK_TwoCompSys"/>
</dbReference>
<name>A0A562V1Z2_9ACTN</name>
<dbReference type="GO" id="GO:0005524">
    <property type="term" value="F:ATP binding"/>
    <property type="evidence" value="ECO:0007669"/>
    <property type="project" value="UniProtKB-KW"/>
</dbReference>
<sequence>MGTRIPGAWSRRMLPGALAEPTGRPHRRTWRDWLVDVLLFAVSAWWWDVQRHAYPFEYIPDAPPQWMLDVDPWIGAAACLALWWRRRFPIALTFAMLPVLLFTATGYGAVLVMVLTLAVHRPWPWAVGFTTAFLVLTVPYAFAYPSPEMPPAAYAALVGLMHVVPLVTGLAVRFRRQLVWTLRRDAEIVRQDAERRLESARAAERQRIAREMHDVLAHRLSLLSVHAGALAYRNAQAAAGSAVPVDPEEMAAAIRVIQDNARQALTELTEVLTVLRTPDDSDESAALHRLSDLAGLVDTAVEAGQDVTLRLDATAEQAAGVGHRAGRTVYRIVQEGLTNARKHAPRQPVTVEVSVGDDEAVTVSLWNPRTVVDEAAPESGFGLAGLAERVALAGGELHTGGGPGEFRLTARLPGA</sequence>
<dbReference type="SUPFAM" id="SSF55874">
    <property type="entry name" value="ATPase domain of HSP90 chaperone/DNA topoisomerase II/histidine kinase"/>
    <property type="match status" value="1"/>
</dbReference>
<keyword evidence="6 11" id="KW-0418">Kinase</keyword>
<dbReference type="EC" id="2.7.13.3" evidence="2"/>
<dbReference type="GO" id="GO:0046983">
    <property type="term" value="F:protein dimerization activity"/>
    <property type="evidence" value="ECO:0007669"/>
    <property type="project" value="InterPro"/>
</dbReference>